<proteinExistence type="inferred from homology"/>
<dbReference type="PANTHER" id="PTHR30469">
    <property type="entry name" value="MULTIDRUG RESISTANCE PROTEIN MDTA"/>
    <property type="match status" value="1"/>
</dbReference>
<organism evidence="5 6">
    <name type="scientific">Sulfurospirillum cavolei</name>
    <dbReference type="NCBI Taxonomy" id="366522"/>
    <lineage>
        <taxon>Bacteria</taxon>
        <taxon>Pseudomonadati</taxon>
        <taxon>Campylobacterota</taxon>
        <taxon>Epsilonproteobacteria</taxon>
        <taxon>Campylobacterales</taxon>
        <taxon>Sulfurospirillaceae</taxon>
        <taxon>Sulfurospirillum</taxon>
    </lineage>
</organism>
<gene>
    <name evidence="5" type="ORF">CFH80_04035</name>
</gene>
<dbReference type="NCBIfam" id="TIGR01730">
    <property type="entry name" value="RND_mfp"/>
    <property type="match status" value="1"/>
</dbReference>
<feature type="transmembrane region" description="Helical" evidence="2">
    <location>
        <begin position="9"/>
        <end position="26"/>
    </location>
</feature>
<keyword evidence="2" id="KW-1133">Transmembrane helix</keyword>
<dbReference type="PANTHER" id="PTHR30469:SF33">
    <property type="entry name" value="SLR1207 PROTEIN"/>
    <property type="match status" value="1"/>
</dbReference>
<name>A0A2D3W870_9BACT</name>
<feature type="non-terminal residue" evidence="5">
    <location>
        <position position="238"/>
    </location>
</feature>
<feature type="domain" description="Multidrug resistance protein MdtA-like alpha-helical hairpin" evidence="3">
    <location>
        <begin position="102"/>
        <end position="172"/>
    </location>
</feature>
<dbReference type="SUPFAM" id="SSF111369">
    <property type="entry name" value="HlyD-like secretion proteins"/>
    <property type="match status" value="1"/>
</dbReference>
<dbReference type="GO" id="GO:0015562">
    <property type="term" value="F:efflux transmembrane transporter activity"/>
    <property type="evidence" value="ECO:0007669"/>
    <property type="project" value="TreeGrafter"/>
</dbReference>
<dbReference type="Proteomes" id="UP000231638">
    <property type="component" value="Unassembled WGS sequence"/>
</dbReference>
<accession>A0A2D3W870</accession>
<dbReference type="InterPro" id="IPR058625">
    <property type="entry name" value="MdtA-like_BSH"/>
</dbReference>
<dbReference type="Gene3D" id="1.10.287.470">
    <property type="entry name" value="Helix hairpin bin"/>
    <property type="match status" value="1"/>
</dbReference>
<dbReference type="GO" id="GO:1990281">
    <property type="term" value="C:efflux pump complex"/>
    <property type="evidence" value="ECO:0007669"/>
    <property type="project" value="TreeGrafter"/>
</dbReference>
<protein>
    <submittedName>
        <fullName evidence="5">Efflux transporter periplasmic adaptor subunit</fullName>
    </submittedName>
</protein>
<dbReference type="AlphaFoldDB" id="A0A2D3W870"/>
<dbReference type="Pfam" id="PF25876">
    <property type="entry name" value="HH_MFP_RND"/>
    <property type="match status" value="1"/>
</dbReference>
<evidence type="ECO:0000256" key="1">
    <source>
        <dbReference type="ARBA" id="ARBA00009477"/>
    </source>
</evidence>
<evidence type="ECO:0000259" key="4">
    <source>
        <dbReference type="Pfam" id="PF25917"/>
    </source>
</evidence>
<dbReference type="InterPro" id="IPR058624">
    <property type="entry name" value="MdtA-like_HH"/>
</dbReference>
<evidence type="ECO:0000259" key="3">
    <source>
        <dbReference type="Pfam" id="PF25876"/>
    </source>
</evidence>
<keyword evidence="2" id="KW-0472">Membrane</keyword>
<dbReference type="Gene3D" id="2.40.30.170">
    <property type="match status" value="1"/>
</dbReference>
<dbReference type="STRING" id="366522.GCA_001548055_00677"/>
<keyword evidence="2" id="KW-0812">Transmembrane</keyword>
<evidence type="ECO:0000256" key="2">
    <source>
        <dbReference type="SAM" id="Phobius"/>
    </source>
</evidence>
<dbReference type="InterPro" id="IPR006143">
    <property type="entry name" value="RND_pump_MFP"/>
</dbReference>
<dbReference type="Gene3D" id="2.40.50.100">
    <property type="match status" value="1"/>
</dbReference>
<reference evidence="5 6" key="1">
    <citation type="journal article" date="2017" name="Front. Microbiol.">
        <title>Comparative Genomic Analysis of the Class Epsilonproteobacteria and Proposed Reclassification to Epsilonbacteraeota (phyl. nov.).</title>
        <authorList>
            <person name="Waite D.W."/>
            <person name="Vanwonterghem I."/>
            <person name="Rinke C."/>
            <person name="Parks D.H."/>
            <person name="Zhang Y."/>
            <person name="Takai K."/>
            <person name="Sievert S.M."/>
            <person name="Simon J."/>
            <person name="Campbell B.J."/>
            <person name="Hanson T.E."/>
            <person name="Woyke T."/>
            <person name="Klotz M.G."/>
            <person name="Hugenholtz P."/>
        </authorList>
    </citation>
    <scope>NUCLEOTIDE SEQUENCE [LARGE SCALE GENOMIC DNA]</scope>
    <source>
        <strain evidence="5">UBA11420</strain>
    </source>
</reference>
<sequence length="238" mass="26315">MKKYLWNRWTFFLLLIGVTIGAYMWWQRFHDIPVEAKYKFQTITQGDLTQTVSANGTLNPLVLVTVGSQVSGKIIRLYADFNDRVKEGQVLAELDPALFEAQLAQSDANLKSAQASLELADANLKRMRELFAQAYISKQELDGSIQAQKAARAAVDLATAQRQKDATNLAYTVIKSPVSGVVIDRQIDVGQTVAASLQAPTLFKIAQDLRQMQIDSSFAEADIGRIKEGQSVNFSVDA</sequence>
<comment type="similarity">
    <text evidence="1">Belongs to the membrane fusion protein (MFP) (TC 8.A.1) family.</text>
</comment>
<feature type="domain" description="Multidrug resistance protein MdtA-like barrel-sandwich hybrid" evidence="4">
    <location>
        <begin position="64"/>
        <end position="200"/>
    </location>
</feature>
<evidence type="ECO:0000313" key="6">
    <source>
        <dbReference type="Proteomes" id="UP000231638"/>
    </source>
</evidence>
<dbReference type="Pfam" id="PF25917">
    <property type="entry name" value="BSH_RND"/>
    <property type="match status" value="1"/>
</dbReference>
<dbReference type="EMBL" id="DLUG01000109">
    <property type="protein sequence ID" value="DAB36598.1"/>
    <property type="molecule type" value="Genomic_DNA"/>
</dbReference>
<comment type="caution">
    <text evidence="5">The sequence shown here is derived from an EMBL/GenBank/DDBJ whole genome shotgun (WGS) entry which is preliminary data.</text>
</comment>
<evidence type="ECO:0000313" key="5">
    <source>
        <dbReference type="EMBL" id="DAB36598.1"/>
    </source>
</evidence>